<sequence length="99" mass="11748">MHIFKRNKRVEIMPLYATWQRQLLDSIKDFHADNEQNRRKTTERTCLSRFGIFERGIRFCILQEEEESEVDADNGQLYCCKSLTVGVWCKQSNTQDNGE</sequence>
<dbReference type="Proteomes" id="UP000499080">
    <property type="component" value="Unassembled WGS sequence"/>
</dbReference>
<name>A0A4Y2JX24_ARAVE</name>
<evidence type="ECO:0000313" key="1">
    <source>
        <dbReference type="EMBL" id="GBM94610.1"/>
    </source>
</evidence>
<evidence type="ECO:0000313" key="2">
    <source>
        <dbReference type="Proteomes" id="UP000499080"/>
    </source>
</evidence>
<dbReference type="AlphaFoldDB" id="A0A4Y2JX24"/>
<keyword evidence="2" id="KW-1185">Reference proteome</keyword>
<protein>
    <submittedName>
        <fullName evidence="1">Uncharacterized protein</fullName>
    </submittedName>
</protein>
<comment type="caution">
    <text evidence="1">The sequence shown here is derived from an EMBL/GenBank/DDBJ whole genome shotgun (WGS) entry which is preliminary data.</text>
</comment>
<reference evidence="1 2" key="1">
    <citation type="journal article" date="2019" name="Sci. Rep.">
        <title>Orb-weaving spider Araneus ventricosus genome elucidates the spidroin gene catalogue.</title>
        <authorList>
            <person name="Kono N."/>
            <person name="Nakamura H."/>
            <person name="Ohtoshi R."/>
            <person name="Moran D.A.P."/>
            <person name="Shinohara A."/>
            <person name="Yoshida Y."/>
            <person name="Fujiwara M."/>
            <person name="Mori M."/>
            <person name="Tomita M."/>
            <person name="Arakawa K."/>
        </authorList>
    </citation>
    <scope>NUCLEOTIDE SEQUENCE [LARGE SCALE GENOMIC DNA]</scope>
</reference>
<dbReference type="EMBL" id="BGPR01003985">
    <property type="protein sequence ID" value="GBM94610.1"/>
    <property type="molecule type" value="Genomic_DNA"/>
</dbReference>
<organism evidence="1 2">
    <name type="scientific">Araneus ventricosus</name>
    <name type="common">Orbweaver spider</name>
    <name type="synonym">Epeira ventricosa</name>
    <dbReference type="NCBI Taxonomy" id="182803"/>
    <lineage>
        <taxon>Eukaryota</taxon>
        <taxon>Metazoa</taxon>
        <taxon>Ecdysozoa</taxon>
        <taxon>Arthropoda</taxon>
        <taxon>Chelicerata</taxon>
        <taxon>Arachnida</taxon>
        <taxon>Araneae</taxon>
        <taxon>Araneomorphae</taxon>
        <taxon>Entelegynae</taxon>
        <taxon>Araneoidea</taxon>
        <taxon>Araneidae</taxon>
        <taxon>Araneus</taxon>
    </lineage>
</organism>
<accession>A0A4Y2JX24</accession>
<proteinExistence type="predicted"/>
<gene>
    <name evidence="1" type="ORF">AVEN_203598_1</name>
</gene>